<name>A0ABV6YNX3_UNCEI</name>
<reference evidence="5 6" key="1">
    <citation type="submission" date="2024-09" db="EMBL/GenBank/DDBJ databases">
        <authorList>
            <person name="D'Angelo T."/>
        </authorList>
    </citation>
    <scope>NUCLEOTIDE SEQUENCE [LARGE SCALE GENOMIC DNA]</scope>
    <source>
        <strain evidence="5">SAG AM-311-F02</strain>
    </source>
</reference>
<dbReference type="EC" id="4.2.1.126" evidence="3"/>
<dbReference type="NCBIfam" id="NF009222">
    <property type="entry name" value="PRK12570.1"/>
    <property type="match status" value="1"/>
</dbReference>
<dbReference type="NCBIfam" id="TIGR00274">
    <property type="entry name" value="N-acetylmuramic acid 6-phosphate etherase"/>
    <property type="match status" value="1"/>
</dbReference>
<dbReference type="PANTHER" id="PTHR10088">
    <property type="entry name" value="GLUCOKINASE REGULATORY PROTEIN"/>
    <property type="match status" value="1"/>
</dbReference>
<comment type="function">
    <text evidence="3">Specifically catalyzes the cleavage of the D-lactyl ether substituent of MurNAc 6-phosphate, producing GlcNAc 6-phosphate and D-lactate.</text>
</comment>
<protein>
    <recommendedName>
        <fullName evidence="3">N-acetylmuramic acid 6-phosphate etherase</fullName>
        <shortName evidence="3">MurNAc-6-P etherase</shortName>
        <ecNumber evidence="3">4.2.1.126</ecNumber>
    </recommendedName>
    <alternativeName>
        <fullName evidence="3">N-acetylmuramic acid 6-phosphate hydrolase</fullName>
    </alternativeName>
    <alternativeName>
        <fullName evidence="3">N-acetylmuramic acid 6-phosphate lyase</fullName>
    </alternativeName>
</protein>
<comment type="pathway">
    <text evidence="3">Amino-sugar metabolism; N-acetylmuramate degradation.</text>
</comment>
<dbReference type="InterPro" id="IPR001347">
    <property type="entry name" value="SIS_dom"/>
</dbReference>
<keyword evidence="1 3" id="KW-0456">Lyase</keyword>
<feature type="domain" description="SIS" evidence="4">
    <location>
        <begin position="64"/>
        <end position="226"/>
    </location>
</feature>
<gene>
    <name evidence="3 5" type="primary">murQ</name>
    <name evidence="5" type="ORF">ACFL2Z_01620</name>
</gene>
<dbReference type="InterPro" id="IPR046348">
    <property type="entry name" value="SIS_dom_sf"/>
</dbReference>
<dbReference type="SUPFAM" id="SSF53697">
    <property type="entry name" value="SIS domain"/>
    <property type="match status" value="1"/>
</dbReference>
<dbReference type="EMBL" id="JBHPEI010000015">
    <property type="protein sequence ID" value="MFC1799594.1"/>
    <property type="molecule type" value="Genomic_DNA"/>
</dbReference>
<keyword evidence="6" id="KW-1185">Reference proteome</keyword>
<comment type="similarity">
    <text evidence="3">Belongs to the GCKR-like family. MurNAc-6-P etherase subfamily.</text>
</comment>
<dbReference type="CDD" id="cd05007">
    <property type="entry name" value="SIS_Etherase"/>
    <property type="match status" value="1"/>
</dbReference>
<dbReference type="Pfam" id="PF22645">
    <property type="entry name" value="GKRP_SIS_N"/>
    <property type="match status" value="1"/>
</dbReference>
<organism evidence="5 6">
    <name type="scientific">Eiseniibacteriota bacterium</name>
    <dbReference type="NCBI Taxonomy" id="2212470"/>
    <lineage>
        <taxon>Bacteria</taxon>
        <taxon>Candidatus Eiseniibacteriota</taxon>
    </lineage>
</organism>
<evidence type="ECO:0000256" key="3">
    <source>
        <dbReference type="HAMAP-Rule" id="MF_00068"/>
    </source>
</evidence>
<comment type="miscellaneous">
    <text evidence="3">A lyase-type mechanism (elimination/hydration) is suggested for the cleavage of the lactyl ether bond of MurNAc 6-phosphate, with the formation of an alpha,beta-unsaturated aldehyde intermediate with (E)-stereochemistry, followed by the syn addition of water to give product.</text>
</comment>
<feature type="active site" evidence="3">
    <location>
        <position position="123"/>
    </location>
</feature>
<dbReference type="GO" id="GO:0016829">
    <property type="term" value="F:lyase activity"/>
    <property type="evidence" value="ECO:0007669"/>
    <property type="project" value="UniProtKB-KW"/>
</dbReference>
<dbReference type="Proteomes" id="UP001594288">
    <property type="component" value="Unassembled WGS sequence"/>
</dbReference>
<dbReference type="InterPro" id="IPR040190">
    <property type="entry name" value="MURQ/GCKR"/>
</dbReference>
<evidence type="ECO:0000313" key="6">
    <source>
        <dbReference type="Proteomes" id="UP001594288"/>
    </source>
</evidence>
<accession>A0ABV6YNX3</accession>
<evidence type="ECO:0000256" key="1">
    <source>
        <dbReference type="ARBA" id="ARBA00023239"/>
    </source>
</evidence>
<proteinExistence type="inferred from homology"/>
<sequence length="307" mass="32557">MSKKPPPIFDEIASLPTESINPRTLALDEASTEAILKMINHEDRLVAPAVAGEMEHIAAAVEMVVAAIKAGGRVFYVGAGTSGRLGVIDAAECPPTFGTPPDLFQGIIAGGYGAIIKAREGSEDREDLARRAMTRRGVRRKDIVVGLAACRRTPYVLSALERARAIGASTVYVTCNPGVTGDEADVVVAVDVGPEAVMGSTRMKCGTAEKLVLNMISTASMVRLGKVYGNMMVDLMANSEKLRQRSVRIIMLAAGCKYDEAAQVLKRAKGSVKVAIVMQIKGLGRKDAVALLKKSDGFVKKALKEGT</sequence>
<evidence type="ECO:0000313" key="5">
    <source>
        <dbReference type="EMBL" id="MFC1799594.1"/>
    </source>
</evidence>
<keyword evidence="2 3" id="KW-0119">Carbohydrate metabolism</keyword>
<evidence type="ECO:0000256" key="2">
    <source>
        <dbReference type="ARBA" id="ARBA00023277"/>
    </source>
</evidence>
<evidence type="ECO:0000259" key="4">
    <source>
        <dbReference type="PROSITE" id="PS51464"/>
    </source>
</evidence>
<dbReference type="Gene3D" id="1.10.8.1080">
    <property type="match status" value="1"/>
</dbReference>
<comment type="subunit">
    <text evidence="3">Homodimer.</text>
</comment>
<dbReference type="Gene3D" id="3.40.50.10490">
    <property type="entry name" value="Glucose-6-phosphate isomerase like protein, domain 1"/>
    <property type="match status" value="1"/>
</dbReference>
<dbReference type="PANTHER" id="PTHR10088:SF4">
    <property type="entry name" value="GLUCOKINASE REGULATORY PROTEIN"/>
    <property type="match status" value="1"/>
</dbReference>
<feature type="active site" description="Proton donor" evidence="3">
    <location>
        <position position="92"/>
    </location>
</feature>
<dbReference type="HAMAP" id="MF_00068">
    <property type="entry name" value="MurQ"/>
    <property type="match status" value="1"/>
</dbReference>
<dbReference type="NCBIfam" id="NF003915">
    <property type="entry name" value="PRK05441.1"/>
    <property type="match status" value="1"/>
</dbReference>
<dbReference type="InterPro" id="IPR005488">
    <property type="entry name" value="Etherase_MurQ"/>
</dbReference>
<comment type="caution">
    <text evidence="5">The sequence shown here is derived from an EMBL/GenBank/DDBJ whole genome shotgun (WGS) entry which is preliminary data.</text>
</comment>
<dbReference type="PROSITE" id="PS51464">
    <property type="entry name" value="SIS"/>
    <property type="match status" value="1"/>
</dbReference>
<comment type="catalytic activity">
    <reaction evidence="3">
        <text>N-acetyl-D-muramate 6-phosphate + H2O = N-acetyl-D-glucosamine 6-phosphate + (R)-lactate</text>
        <dbReference type="Rhea" id="RHEA:26410"/>
        <dbReference type="ChEBI" id="CHEBI:15377"/>
        <dbReference type="ChEBI" id="CHEBI:16004"/>
        <dbReference type="ChEBI" id="CHEBI:57513"/>
        <dbReference type="ChEBI" id="CHEBI:58722"/>
        <dbReference type="EC" id="4.2.1.126"/>
    </reaction>
</comment>